<proteinExistence type="predicted"/>
<sequence length="242" mass="27913">MYRPRESLKPQRRVTPYVLPRDLTLRGGRPLTIETLSQILPGIETNVTPEGDFVNWGWLNVPEIGTGLKNLGLLDRISVKVCTTNFCDLPHIPNGYAVIFLIKKHYICVAHVCHKLLYFDPLGQPAYLYFGNSLPQLAAINLTVQPSDSPLCGNFCLFFLHCLYNGMDTKHYSKNCILDGVRTYLQRYLYSLPQPIKFNTVMLEYFTIDYKIGEEFGGLHHRRFHRYESDLSSKAQSKRCRY</sequence>
<evidence type="ECO:0000313" key="1">
    <source>
        <dbReference type="EMBL" id="DAC81121.1"/>
    </source>
</evidence>
<reference evidence="1" key="1">
    <citation type="journal article" date="2020" name="J. ISSAAS">
        <title>Identification of Adomavirus Virion Proteins.</title>
        <authorList>
            <person name="Welch N.L."/>
            <person name="Tisza M.J."/>
            <person name="Starrett G.J."/>
            <person name="Belford A.K."/>
            <person name="Pastrana D.V."/>
            <person name="Pang Y.-Y.S."/>
            <person name="Schiller J.T."/>
            <person name="An P."/>
            <person name="Cantolupo P.G."/>
            <person name="Pipas J.M."/>
            <person name="Koda S."/>
            <person name="Subramaniam K."/>
            <person name="Waltzek T.B."/>
            <person name="Bian C."/>
            <person name="Shi Q."/>
            <person name="Ruan Z."/>
            <person name="Ng T.F.F."/>
            <person name="Buck C.B."/>
        </authorList>
    </citation>
    <scope>NUCLEOTIDE SEQUENCE</scope>
    <source>
        <strain evidence="1">5629</strain>
    </source>
</reference>
<accession>A0A6F9FA63</accession>
<organism evidence="1">
    <name type="scientific">Barramundi adomavirus</name>
    <dbReference type="NCBI Taxonomy" id="2609870"/>
    <lineage>
        <taxon>Viruses</taxon>
        <taxon>Adomaviruses</taxon>
    </lineage>
</organism>
<protein>
    <submittedName>
        <fullName evidence="1">LO8</fullName>
    </submittedName>
</protein>
<name>A0A6F9FA63_9VIRU</name>
<dbReference type="EMBL" id="BK011012">
    <property type="protein sequence ID" value="DAC81121.1"/>
    <property type="molecule type" value="Genomic_DNA"/>
</dbReference>